<dbReference type="InterPro" id="IPR000524">
    <property type="entry name" value="Tscrpt_reg_HTH_GntR"/>
</dbReference>
<evidence type="ECO:0000313" key="6">
    <source>
        <dbReference type="Proteomes" id="UP001521181"/>
    </source>
</evidence>
<dbReference type="Proteomes" id="UP001521181">
    <property type="component" value="Unassembled WGS sequence"/>
</dbReference>
<keyword evidence="6" id="KW-1185">Reference proteome</keyword>
<feature type="domain" description="HTH gntR-type" evidence="4">
    <location>
        <begin position="3"/>
        <end position="70"/>
    </location>
</feature>
<dbReference type="PANTHER" id="PTHR43537:SF20">
    <property type="entry name" value="HTH-TYPE TRANSCRIPTIONAL REPRESSOR GLAR"/>
    <property type="match status" value="1"/>
</dbReference>
<comment type="caution">
    <text evidence="5">The sequence shown here is derived from an EMBL/GenBank/DDBJ whole genome shotgun (WGS) entry which is preliminary data.</text>
</comment>
<reference evidence="5 6" key="1">
    <citation type="submission" date="2021-12" db="EMBL/GenBank/DDBJ databases">
        <title>Sinirhodobacter sp. WL0062 is a bacterium isolated from seawater.</title>
        <authorList>
            <person name="Wang L."/>
            <person name="He W."/>
            <person name="Zhang D.-F."/>
        </authorList>
    </citation>
    <scope>NUCLEOTIDE SEQUENCE [LARGE SCALE GENOMIC DNA]</scope>
    <source>
        <strain evidence="5 6">WL0062</strain>
    </source>
</reference>
<dbReference type="Pfam" id="PF07729">
    <property type="entry name" value="FCD"/>
    <property type="match status" value="1"/>
</dbReference>
<evidence type="ECO:0000256" key="2">
    <source>
        <dbReference type="ARBA" id="ARBA00023125"/>
    </source>
</evidence>
<keyword evidence="3" id="KW-0804">Transcription</keyword>
<dbReference type="SMART" id="SM00895">
    <property type="entry name" value="FCD"/>
    <property type="match status" value="1"/>
</dbReference>
<dbReference type="Pfam" id="PF00392">
    <property type="entry name" value="GntR"/>
    <property type="match status" value="1"/>
</dbReference>
<organism evidence="5 6">
    <name type="scientific">Rhodobacter flavimaris</name>
    <dbReference type="NCBI Taxonomy" id="2907145"/>
    <lineage>
        <taxon>Bacteria</taxon>
        <taxon>Pseudomonadati</taxon>
        <taxon>Pseudomonadota</taxon>
        <taxon>Alphaproteobacteria</taxon>
        <taxon>Rhodobacterales</taxon>
        <taxon>Rhodobacter group</taxon>
        <taxon>Rhodobacter</taxon>
    </lineage>
</organism>
<dbReference type="InterPro" id="IPR011711">
    <property type="entry name" value="GntR_C"/>
</dbReference>
<name>A0ABS8YV10_9RHOB</name>
<dbReference type="PROSITE" id="PS50949">
    <property type="entry name" value="HTH_GNTR"/>
    <property type="match status" value="1"/>
</dbReference>
<dbReference type="InterPro" id="IPR008920">
    <property type="entry name" value="TF_FadR/GntR_C"/>
</dbReference>
<dbReference type="EMBL" id="JAJUOS010000003">
    <property type="protein sequence ID" value="MCE5973090.1"/>
    <property type="molecule type" value="Genomic_DNA"/>
</dbReference>
<evidence type="ECO:0000256" key="1">
    <source>
        <dbReference type="ARBA" id="ARBA00023015"/>
    </source>
</evidence>
<keyword evidence="1" id="KW-0805">Transcription regulation</keyword>
<dbReference type="PANTHER" id="PTHR43537">
    <property type="entry name" value="TRANSCRIPTIONAL REGULATOR, GNTR FAMILY"/>
    <property type="match status" value="1"/>
</dbReference>
<dbReference type="InterPro" id="IPR036390">
    <property type="entry name" value="WH_DNA-bd_sf"/>
</dbReference>
<sequence length="220" mass="24707">MSQTLSQSTYDRMRADIIFGRLAPAQRLWLDDLRANYGVSIPTLREVLNRLAGDGFVIAEDQRGFRVAPISAENLVELANLRRLIEMDALEKSLRAGDMAWEARVVAAHHRLSRVEGQDPGADPVLRDAWKRYDWEFHQALISACGSGELMAIHAMVFDKYLRYQMLFLTYRGPISSREHLALKEAALARDIEAAKEILARHIAGGVEHALAAQKSRAAE</sequence>
<dbReference type="Gene3D" id="1.10.10.10">
    <property type="entry name" value="Winged helix-like DNA-binding domain superfamily/Winged helix DNA-binding domain"/>
    <property type="match status" value="1"/>
</dbReference>
<accession>A0ABS8YV10</accession>
<dbReference type="SUPFAM" id="SSF46785">
    <property type="entry name" value="Winged helix' DNA-binding domain"/>
    <property type="match status" value="1"/>
</dbReference>
<evidence type="ECO:0000259" key="4">
    <source>
        <dbReference type="PROSITE" id="PS50949"/>
    </source>
</evidence>
<evidence type="ECO:0000313" key="5">
    <source>
        <dbReference type="EMBL" id="MCE5973090.1"/>
    </source>
</evidence>
<dbReference type="SUPFAM" id="SSF48008">
    <property type="entry name" value="GntR ligand-binding domain-like"/>
    <property type="match status" value="1"/>
</dbReference>
<dbReference type="RefSeq" id="WP_233676084.1">
    <property type="nucleotide sequence ID" value="NZ_JAJUOS010000003.1"/>
</dbReference>
<evidence type="ECO:0000256" key="3">
    <source>
        <dbReference type="ARBA" id="ARBA00023163"/>
    </source>
</evidence>
<gene>
    <name evidence="5" type="ORF">LZA78_06315</name>
</gene>
<proteinExistence type="predicted"/>
<protein>
    <submittedName>
        <fullName evidence="5">GntR family transcriptional regulator</fullName>
    </submittedName>
</protein>
<dbReference type="InterPro" id="IPR036388">
    <property type="entry name" value="WH-like_DNA-bd_sf"/>
</dbReference>
<dbReference type="Gene3D" id="1.20.120.530">
    <property type="entry name" value="GntR ligand-binding domain-like"/>
    <property type="match status" value="1"/>
</dbReference>
<dbReference type="SMART" id="SM00345">
    <property type="entry name" value="HTH_GNTR"/>
    <property type="match status" value="1"/>
</dbReference>
<keyword evidence="2" id="KW-0238">DNA-binding</keyword>